<evidence type="ECO:0000313" key="8">
    <source>
        <dbReference type="Proteomes" id="UP000026961"/>
    </source>
</evidence>
<dbReference type="InterPro" id="IPR001841">
    <property type="entry name" value="Znf_RING"/>
</dbReference>
<dbReference type="PANTHER" id="PTHR45969">
    <property type="entry name" value="RING ZINC FINGER PROTEIN-RELATED"/>
    <property type="match status" value="1"/>
</dbReference>
<sequence length="285" mass="30725">MELTGWHLPEPPSSTVRSVIDGGGAHHPRLISSQVGQPARPTSPSPLPPRHRHRHIPKAEAVQGERQSPRHGSMELSASALGFGLCLDPHPVGGVRRRLRRGGGRHTSRSDCRRRLGYVPRPAHFPVSGVGGGLRGFLHRAPPGSARNDKGCARRHKTASSSATSAEPMDEGEADLLQFLFVTSGVSWGGIVGVVVAVNASVPAARVWMLPGVTTLDRELGGDDCSMCQYDKDAGAVVRTLSCDHVFHKACIDVWLREHGMACRLCRRTASCVLPWKTGGRRRHG</sequence>
<reference evidence="7" key="1">
    <citation type="submission" date="2015-04" db="UniProtKB">
        <authorList>
            <consortium name="EnsemblPlants"/>
        </authorList>
    </citation>
    <scope>IDENTIFICATION</scope>
</reference>
<keyword evidence="3" id="KW-0862">Zinc</keyword>
<dbReference type="AlphaFoldDB" id="A0A0D9ZME7"/>
<dbReference type="Pfam" id="PF13639">
    <property type="entry name" value="zf-RING_2"/>
    <property type="match status" value="1"/>
</dbReference>
<keyword evidence="1" id="KW-0479">Metal-binding</keyword>
<evidence type="ECO:0000313" key="7">
    <source>
        <dbReference type="EnsemblPlants" id="OGLUM04G16780.1"/>
    </source>
</evidence>
<evidence type="ECO:0000256" key="2">
    <source>
        <dbReference type="ARBA" id="ARBA00022771"/>
    </source>
</evidence>
<proteinExistence type="predicted"/>
<dbReference type="Proteomes" id="UP000026961">
    <property type="component" value="Chromosome 4"/>
</dbReference>
<dbReference type="GO" id="GO:0016567">
    <property type="term" value="P:protein ubiquitination"/>
    <property type="evidence" value="ECO:0007669"/>
    <property type="project" value="TreeGrafter"/>
</dbReference>
<dbReference type="HOGENOM" id="CLU_076738_0_0_1"/>
<protein>
    <recommendedName>
        <fullName evidence="6">RING-type domain-containing protein</fullName>
    </recommendedName>
</protein>
<dbReference type="GO" id="GO:0008270">
    <property type="term" value="F:zinc ion binding"/>
    <property type="evidence" value="ECO:0007669"/>
    <property type="project" value="UniProtKB-KW"/>
</dbReference>
<evidence type="ECO:0000256" key="5">
    <source>
        <dbReference type="SAM" id="MobiDB-lite"/>
    </source>
</evidence>
<feature type="domain" description="RING-type" evidence="6">
    <location>
        <begin position="225"/>
        <end position="267"/>
    </location>
</feature>
<dbReference type="Gene3D" id="3.30.40.10">
    <property type="entry name" value="Zinc/RING finger domain, C3HC4 (zinc finger)"/>
    <property type="match status" value="1"/>
</dbReference>
<evidence type="ECO:0000256" key="4">
    <source>
        <dbReference type="PROSITE-ProRule" id="PRU00175"/>
    </source>
</evidence>
<keyword evidence="8" id="KW-1185">Reference proteome</keyword>
<dbReference type="EnsemblPlants" id="OGLUM04G16780.1">
    <property type="protein sequence ID" value="OGLUM04G16780.1"/>
    <property type="gene ID" value="OGLUM04G16780"/>
</dbReference>
<dbReference type="Gramene" id="OGLUM04G16780.1">
    <property type="protein sequence ID" value="OGLUM04G16780.1"/>
    <property type="gene ID" value="OGLUM04G16780"/>
</dbReference>
<name>A0A0D9ZME7_9ORYZ</name>
<organism evidence="7">
    <name type="scientific">Oryza glumipatula</name>
    <dbReference type="NCBI Taxonomy" id="40148"/>
    <lineage>
        <taxon>Eukaryota</taxon>
        <taxon>Viridiplantae</taxon>
        <taxon>Streptophyta</taxon>
        <taxon>Embryophyta</taxon>
        <taxon>Tracheophyta</taxon>
        <taxon>Spermatophyta</taxon>
        <taxon>Magnoliopsida</taxon>
        <taxon>Liliopsida</taxon>
        <taxon>Poales</taxon>
        <taxon>Poaceae</taxon>
        <taxon>BOP clade</taxon>
        <taxon>Oryzoideae</taxon>
        <taxon>Oryzeae</taxon>
        <taxon>Oryzinae</taxon>
        <taxon>Oryza</taxon>
    </lineage>
</organism>
<reference evidence="7" key="2">
    <citation type="submission" date="2018-05" db="EMBL/GenBank/DDBJ databases">
        <title>OgluRS3 (Oryza glumaepatula Reference Sequence Version 3).</title>
        <authorList>
            <person name="Zhang J."/>
            <person name="Kudrna D."/>
            <person name="Lee S."/>
            <person name="Talag J."/>
            <person name="Welchert J."/>
            <person name="Wing R.A."/>
        </authorList>
    </citation>
    <scope>NUCLEOTIDE SEQUENCE [LARGE SCALE GENOMIC DNA]</scope>
</reference>
<dbReference type="PANTHER" id="PTHR45969:SF90">
    <property type="entry name" value="OJ991113_30.9 PROTEIN"/>
    <property type="match status" value="1"/>
</dbReference>
<dbReference type="GO" id="GO:0061630">
    <property type="term" value="F:ubiquitin protein ligase activity"/>
    <property type="evidence" value="ECO:0007669"/>
    <property type="project" value="TreeGrafter"/>
</dbReference>
<feature type="region of interest" description="Disordered" evidence="5">
    <location>
        <begin position="1"/>
        <end position="52"/>
    </location>
</feature>
<dbReference type="PROSITE" id="PS50089">
    <property type="entry name" value="ZF_RING_2"/>
    <property type="match status" value="1"/>
</dbReference>
<feature type="region of interest" description="Disordered" evidence="5">
    <location>
        <begin position="144"/>
        <end position="169"/>
    </location>
</feature>
<dbReference type="STRING" id="40148.A0A0D9ZME7"/>
<evidence type="ECO:0000259" key="6">
    <source>
        <dbReference type="PROSITE" id="PS50089"/>
    </source>
</evidence>
<keyword evidence="2 4" id="KW-0863">Zinc-finger</keyword>
<dbReference type="SUPFAM" id="SSF57850">
    <property type="entry name" value="RING/U-box"/>
    <property type="match status" value="1"/>
</dbReference>
<evidence type="ECO:0000256" key="1">
    <source>
        <dbReference type="ARBA" id="ARBA00022723"/>
    </source>
</evidence>
<evidence type="ECO:0000256" key="3">
    <source>
        <dbReference type="ARBA" id="ARBA00022833"/>
    </source>
</evidence>
<dbReference type="InterPro" id="IPR013083">
    <property type="entry name" value="Znf_RING/FYVE/PHD"/>
</dbReference>
<accession>A0A0D9ZME7</accession>